<dbReference type="AlphaFoldDB" id="A0A443Q2U9"/>
<sequence length="212" mass="24131">MEKKRDTGRKLEKRREREDLLSTQRNTTDHEEEAITSYKTPANSSRDINGFDVCLLHLLLGHCHSEHPILHSSFHLIYSGVLWQPESPKELTAAPLNAVPLVVLLFLLSAPLSAYLQDPSFFQLHLHLFLLQTWKVRFEDMSFWGFLPVYTGVGQCRCLTSQVGACESTWEVLERVPNVKREGIEDVGSSAEEAGNERHLESIDCRKENGTD</sequence>
<feature type="transmembrane region" description="Helical" evidence="2">
    <location>
        <begin position="96"/>
        <end position="116"/>
    </location>
</feature>
<proteinExistence type="predicted"/>
<protein>
    <submittedName>
        <fullName evidence="3">Alpha crystallin/Hsp20 domain-containing protein</fullName>
    </submittedName>
</protein>
<organism evidence="3 4">
    <name type="scientific">Cinnamomum micranthum f. kanehirae</name>
    <dbReference type="NCBI Taxonomy" id="337451"/>
    <lineage>
        <taxon>Eukaryota</taxon>
        <taxon>Viridiplantae</taxon>
        <taxon>Streptophyta</taxon>
        <taxon>Embryophyta</taxon>
        <taxon>Tracheophyta</taxon>
        <taxon>Spermatophyta</taxon>
        <taxon>Magnoliopsida</taxon>
        <taxon>Magnoliidae</taxon>
        <taxon>Laurales</taxon>
        <taxon>Lauraceae</taxon>
        <taxon>Cinnamomum</taxon>
    </lineage>
</organism>
<evidence type="ECO:0000256" key="2">
    <source>
        <dbReference type="SAM" id="Phobius"/>
    </source>
</evidence>
<feature type="compositionally biased region" description="Basic and acidic residues" evidence="1">
    <location>
        <begin position="195"/>
        <end position="212"/>
    </location>
</feature>
<keyword evidence="2" id="KW-1133">Transmembrane helix</keyword>
<gene>
    <name evidence="3" type="ORF">CKAN_02674700</name>
</gene>
<dbReference type="EMBL" id="QPKB01000013">
    <property type="protein sequence ID" value="RWR97319.1"/>
    <property type="molecule type" value="Genomic_DNA"/>
</dbReference>
<feature type="region of interest" description="Disordered" evidence="1">
    <location>
        <begin position="1"/>
        <end position="39"/>
    </location>
</feature>
<keyword evidence="4" id="KW-1185">Reference proteome</keyword>
<evidence type="ECO:0000313" key="4">
    <source>
        <dbReference type="Proteomes" id="UP000283530"/>
    </source>
</evidence>
<dbReference type="Proteomes" id="UP000283530">
    <property type="component" value="Unassembled WGS sequence"/>
</dbReference>
<reference evidence="3 4" key="1">
    <citation type="journal article" date="2019" name="Nat. Plants">
        <title>Stout camphor tree genome fills gaps in understanding of flowering plant genome evolution.</title>
        <authorList>
            <person name="Chaw S.M."/>
            <person name="Liu Y.C."/>
            <person name="Wu Y.W."/>
            <person name="Wang H.Y."/>
            <person name="Lin C.I."/>
            <person name="Wu C.S."/>
            <person name="Ke H.M."/>
            <person name="Chang L.Y."/>
            <person name="Hsu C.Y."/>
            <person name="Yang H.T."/>
            <person name="Sudianto E."/>
            <person name="Hsu M.H."/>
            <person name="Wu K.P."/>
            <person name="Wang L.N."/>
            <person name="Leebens-Mack J.H."/>
            <person name="Tsai I.J."/>
        </authorList>
    </citation>
    <scope>NUCLEOTIDE SEQUENCE [LARGE SCALE GENOMIC DNA]</scope>
    <source>
        <strain evidence="4">cv. Chaw 1501</strain>
        <tissue evidence="3">Young leaves</tissue>
    </source>
</reference>
<evidence type="ECO:0000256" key="1">
    <source>
        <dbReference type="SAM" id="MobiDB-lite"/>
    </source>
</evidence>
<keyword evidence="2" id="KW-0812">Transmembrane</keyword>
<accession>A0A443Q2U9</accession>
<keyword evidence="2" id="KW-0472">Membrane</keyword>
<feature type="region of interest" description="Disordered" evidence="1">
    <location>
        <begin position="184"/>
        <end position="212"/>
    </location>
</feature>
<feature type="compositionally biased region" description="Basic and acidic residues" evidence="1">
    <location>
        <begin position="1"/>
        <end position="20"/>
    </location>
</feature>
<name>A0A443Q2U9_9MAGN</name>
<comment type="caution">
    <text evidence="3">The sequence shown here is derived from an EMBL/GenBank/DDBJ whole genome shotgun (WGS) entry which is preliminary data.</text>
</comment>
<evidence type="ECO:0000313" key="3">
    <source>
        <dbReference type="EMBL" id="RWR97319.1"/>
    </source>
</evidence>